<proteinExistence type="predicted"/>
<dbReference type="AlphaFoldDB" id="A0A367FC33"/>
<dbReference type="NCBIfam" id="TIGR04276">
    <property type="entry name" value="FxsC_Cterm"/>
    <property type="match status" value="1"/>
</dbReference>
<evidence type="ECO:0000259" key="2">
    <source>
        <dbReference type="Pfam" id="PF13676"/>
    </source>
</evidence>
<dbReference type="InterPro" id="IPR000157">
    <property type="entry name" value="TIR_dom"/>
</dbReference>
<keyword evidence="4" id="KW-1185">Reference proteome</keyword>
<gene>
    <name evidence="3" type="ORF">DQ384_26440</name>
</gene>
<organism evidence="3 4">
    <name type="scientific">Sphaerisporangium album</name>
    <dbReference type="NCBI Taxonomy" id="509200"/>
    <lineage>
        <taxon>Bacteria</taxon>
        <taxon>Bacillati</taxon>
        <taxon>Actinomycetota</taxon>
        <taxon>Actinomycetes</taxon>
        <taxon>Streptosporangiales</taxon>
        <taxon>Streptosporangiaceae</taxon>
        <taxon>Sphaerisporangium</taxon>
    </lineage>
</organism>
<protein>
    <submittedName>
        <fullName evidence="3">TIR domain-containing protein</fullName>
    </submittedName>
</protein>
<dbReference type="EMBL" id="QOIL01000016">
    <property type="protein sequence ID" value="RCG27257.1"/>
    <property type="molecule type" value="Genomic_DNA"/>
</dbReference>
<dbReference type="InterPro" id="IPR035897">
    <property type="entry name" value="Toll_tir_struct_dom_sf"/>
</dbReference>
<comment type="caution">
    <text evidence="3">The sequence shown here is derived from an EMBL/GenBank/DDBJ whole genome shotgun (WGS) entry which is preliminary data.</text>
</comment>
<sequence length="461" mass="52006">MMGVFHCFSLHDCFHRPKVRFTVRDRDALGVDPLVREVPRAAPYFFLSYAHTPRHDLNDPYDPDQWVEKLFNDLCRHVMVLTGLPRGVRPGFMDRELHPGSVWPDRLAEALATCRVFVPLYSRRYFESEQCGKEWMAFAQRILHHRARGSEKVETIVPALWVPVPVDELPEVSRSIQFVDPDLGARYAEHGFYGIMKLRQFRSAYDLAVYNLARRIVEVGDRANLSPMAPADYESLESAFGAGDHTRPNGHRLRVTVVAPDITDLPKGRGPYHYGHNSQEWNPYRPKLGRPLAEHTADIVRSMGHRPEVGSLAEHAEQITDDGAPTCPGLLLMDAWAATSPAFKESLRALDDAHCPWISVMVPWNQDDHETTQATPVLRDSLHSVLPRKLEEGRIAPRAAAHGIPTLDQFTKQVPEIARSAIAHYLRHATAHPPEGRPSIERPRLQGPMSPFDGNDAEASP</sequence>
<evidence type="ECO:0000256" key="1">
    <source>
        <dbReference type="SAM" id="MobiDB-lite"/>
    </source>
</evidence>
<name>A0A367FC33_9ACTN</name>
<dbReference type="Gene3D" id="3.40.50.10140">
    <property type="entry name" value="Toll/interleukin-1 receptor homology (TIR) domain"/>
    <property type="match status" value="1"/>
</dbReference>
<dbReference type="SUPFAM" id="SSF52200">
    <property type="entry name" value="Toll/Interleukin receptor TIR domain"/>
    <property type="match status" value="1"/>
</dbReference>
<feature type="domain" description="TIR" evidence="2">
    <location>
        <begin position="45"/>
        <end position="180"/>
    </location>
</feature>
<evidence type="ECO:0000313" key="3">
    <source>
        <dbReference type="EMBL" id="RCG27257.1"/>
    </source>
</evidence>
<feature type="compositionally biased region" description="Basic and acidic residues" evidence="1">
    <location>
        <begin position="434"/>
        <end position="444"/>
    </location>
</feature>
<dbReference type="Pfam" id="PF13676">
    <property type="entry name" value="TIR_2"/>
    <property type="match status" value="1"/>
</dbReference>
<reference evidence="3 4" key="1">
    <citation type="submission" date="2018-06" db="EMBL/GenBank/DDBJ databases">
        <title>Sphaerisporangium craniellae sp. nov., isolated from a marine sponge in the South China Sea.</title>
        <authorList>
            <person name="Li L."/>
        </authorList>
    </citation>
    <scope>NUCLEOTIDE SEQUENCE [LARGE SCALE GENOMIC DNA]</scope>
    <source>
        <strain evidence="3 4">CCTCC AA 208026</strain>
    </source>
</reference>
<feature type="region of interest" description="Disordered" evidence="1">
    <location>
        <begin position="430"/>
        <end position="461"/>
    </location>
</feature>
<dbReference type="InterPro" id="IPR047603">
    <property type="entry name" value="FxsC_N"/>
</dbReference>
<accession>A0A367FC33</accession>
<dbReference type="GO" id="GO:0007165">
    <property type="term" value="P:signal transduction"/>
    <property type="evidence" value="ECO:0007669"/>
    <property type="project" value="InterPro"/>
</dbReference>
<dbReference type="InterPro" id="IPR026367">
    <property type="entry name" value="FxsC_C"/>
</dbReference>
<evidence type="ECO:0000313" key="4">
    <source>
        <dbReference type="Proteomes" id="UP000253094"/>
    </source>
</evidence>
<dbReference type="Proteomes" id="UP000253094">
    <property type="component" value="Unassembled WGS sequence"/>
</dbReference>
<dbReference type="NCBIfam" id="NF040588">
    <property type="entry name" value="FxsC_Nterm"/>
    <property type="match status" value="1"/>
</dbReference>